<accession>A0ACD1AFZ9</accession>
<proteinExistence type="predicted"/>
<protein>
    <submittedName>
        <fullName evidence="1">Polysaccharide biosynthesis protein</fullName>
    </submittedName>
</protein>
<evidence type="ECO:0000313" key="2">
    <source>
        <dbReference type="Proteomes" id="UP000594014"/>
    </source>
</evidence>
<organism evidence="1 2">
    <name type="scientific">Anoxybacterium hadale</name>
    <dbReference type="NCBI Taxonomy" id="3408580"/>
    <lineage>
        <taxon>Bacteria</taxon>
        <taxon>Bacillati</taxon>
        <taxon>Bacillota</taxon>
        <taxon>Clostridia</taxon>
        <taxon>Peptostreptococcales</taxon>
        <taxon>Anaerovoracaceae</taxon>
        <taxon>Anoxybacterium</taxon>
    </lineage>
</organism>
<evidence type="ECO:0000313" key="1">
    <source>
        <dbReference type="EMBL" id="QOX65169.1"/>
    </source>
</evidence>
<sequence>MKTDQIKAGAFLSYLSLFLNTLVSLLYTPYMLFQMGQSEYGLYSLAVTVVGYLAVLDFGFGSAVIRYTAKYKALHNKEKEFNLNGMFLVIYTLIGLVTAGIGALVYLNADNMFAAHLTLEEIGKAKIIILLLVLNLSVSFPLCIFSSIISAYEEFIYANLINIVRILLGPCVLIPLLLMGYRAVGMAAATTVINLCILMVNMWFCLTRLKIKFYFNHRDLKLFMEICAFSFYGFLNIIVDRITWSSGHFILGVVSGTVAVAVYAIAIQVNNYYLAFSTALSGLFLPKLTAMVTNGATDHDFSELFIKIGRIQYLIIAYILGGFLCVGQDFIDAWAGPGYEEAYFIACLLMIPVTIPLVQNTGISILQAQNRQRFRSITYLILAVVNIALSIPLGMLYGGIGCAVGTAAALIFGSVLIMNIYYYKVIHLDIPRFWREIARMTMPAICALAICFIFRGLGEEGAVLTILLNGCIYTAAYFPLMWFFGMNPYERELVVLYGGKGKQLLIRLVMRRKCYD</sequence>
<dbReference type="Proteomes" id="UP000594014">
    <property type="component" value="Chromosome"/>
</dbReference>
<keyword evidence="2" id="KW-1185">Reference proteome</keyword>
<gene>
    <name evidence="1" type="ORF">FRZ06_18345</name>
</gene>
<name>A0ACD1AFZ9_9FIRM</name>
<reference evidence="1" key="1">
    <citation type="submission" date="2019-08" db="EMBL/GenBank/DDBJ databases">
        <title>Genome sequence of Clostridiales bacterium MT110.</title>
        <authorList>
            <person name="Cao J."/>
        </authorList>
    </citation>
    <scope>NUCLEOTIDE SEQUENCE</scope>
    <source>
        <strain evidence="1">MT110</strain>
    </source>
</reference>
<dbReference type="EMBL" id="CP042469">
    <property type="protein sequence ID" value="QOX65169.1"/>
    <property type="molecule type" value="Genomic_DNA"/>
</dbReference>